<organism evidence="2 3">
    <name type="scientific">Candidatus Curtissbacteria bacterium RBG_16_39_7</name>
    <dbReference type="NCBI Taxonomy" id="1797707"/>
    <lineage>
        <taxon>Bacteria</taxon>
        <taxon>Candidatus Curtissiibacteriota</taxon>
    </lineage>
</organism>
<dbReference type="PANTHER" id="PTHR30390">
    <property type="entry name" value="SEDOHEPTULOSE 7-PHOSPHATE ISOMERASE / DNAA INITIATOR-ASSOCIATING FACTOR FOR REPLICATION INITIATION"/>
    <property type="match status" value="1"/>
</dbReference>
<dbReference type="InterPro" id="IPR035461">
    <property type="entry name" value="GmhA/DiaA"/>
</dbReference>
<name>A0A1F5G566_9BACT</name>
<accession>A0A1F5G566</accession>
<dbReference type="EMBL" id="MFAV01000001">
    <property type="protein sequence ID" value="OGD86955.1"/>
    <property type="molecule type" value="Genomic_DNA"/>
</dbReference>
<evidence type="ECO:0000313" key="2">
    <source>
        <dbReference type="EMBL" id="OGD86955.1"/>
    </source>
</evidence>
<sequence length="205" mass="22488">MKTKEFIHSYLEEAIEIAKKIDEKDLEKIIEILFGAWRNGKKVFTMGNGGSLSTASHFAADLAKYTIVEHKPRFKTICLNDNASTVSALTNDEGFNSIFSEQLIPWLEEGDVLVGFSVHGGIGFGNAGAWSQNLGKAVKLAKEKKAKVIGFSGDAGGMLREESDACIVIPTVNKDHITPQVEGWHSVLAHLVVHRLRELIKTSPK</sequence>
<comment type="caution">
    <text evidence="2">The sequence shown here is derived from an EMBL/GenBank/DDBJ whole genome shotgun (WGS) entry which is preliminary data.</text>
</comment>
<dbReference type="GO" id="GO:1901135">
    <property type="term" value="P:carbohydrate derivative metabolic process"/>
    <property type="evidence" value="ECO:0007669"/>
    <property type="project" value="InterPro"/>
</dbReference>
<feature type="domain" description="SIS" evidence="1">
    <location>
        <begin position="33"/>
        <end position="202"/>
    </location>
</feature>
<evidence type="ECO:0000259" key="1">
    <source>
        <dbReference type="PROSITE" id="PS51464"/>
    </source>
</evidence>
<dbReference type="Pfam" id="PF13580">
    <property type="entry name" value="SIS_2"/>
    <property type="match status" value="1"/>
</dbReference>
<dbReference type="CDD" id="cd05006">
    <property type="entry name" value="SIS_GmhA"/>
    <property type="match status" value="1"/>
</dbReference>
<dbReference type="SUPFAM" id="SSF53697">
    <property type="entry name" value="SIS domain"/>
    <property type="match status" value="1"/>
</dbReference>
<evidence type="ECO:0000313" key="3">
    <source>
        <dbReference type="Proteomes" id="UP000176628"/>
    </source>
</evidence>
<gene>
    <name evidence="2" type="ORF">A2Z23_01705</name>
</gene>
<proteinExistence type="predicted"/>
<protein>
    <recommendedName>
        <fullName evidence="1">SIS domain-containing protein</fullName>
    </recommendedName>
</protein>
<dbReference type="Proteomes" id="UP000176628">
    <property type="component" value="Unassembled WGS sequence"/>
</dbReference>
<reference evidence="2 3" key="1">
    <citation type="journal article" date="2016" name="Nat. Commun.">
        <title>Thousands of microbial genomes shed light on interconnected biogeochemical processes in an aquifer system.</title>
        <authorList>
            <person name="Anantharaman K."/>
            <person name="Brown C.T."/>
            <person name="Hug L.A."/>
            <person name="Sharon I."/>
            <person name="Castelle C.J."/>
            <person name="Probst A.J."/>
            <person name="Thomas B.C."/>
            <person name="Singh A."/>
            <person name="Wilkins M.J."/>
            <person name="Karaoz U."/>
            <person name="Brodie E.L."/>
            <person name="Williams K.H."/>
            <person name="Hubbard S.S."/>
            <person name="Banfield J.F."/>
        </authorList>
    </citation>
    <scope>NUCLEOTIDE SEQUENCE [LARGE SCALE GENOMIC DNA]</scope>
</reference>
<dbReference type="PROSITE" id="PS51464">
    <property type="entry name" value="SIS"/>
    <property type="match status" value="1"/>
</dbReference>
<dbReference type="PANTHER" id="PTHR30390:SF8">
    <property type="entry name" value="SUGAR ISOMERASE (SIS)"/>
    <property type="match status" value="1"/>
</dbReference>
<dbReference type="AlphaFoldDB" id="A0A1F5G566"/>
<dbReference type="InterPro" id="IPR001347">
    <property type="entry name" value="SIS_dom"/>
</dbReference>
<dbReference type="Gene3D" id="3.40.50.10490">
    <property type="entry name" value="Glucose-6-phosphate isomerase like protein, domain 1"/>
    <property type="match status" value="1"/>
</dbReference>
<dbReference type="GO" id="GO:0097367">
    <property type="term" value="F:carbohydrate derivative binding"/>
    <property type="evidence" value="ECO:0007669"/>
    <property type="project" value="InterPro"/>
</dbReference>
<dbReference type="InterPro" id="IPR050099">
    <property type="entry name" value="SIS_GmhA/DiaA_subfam"/>
</dbReference>
<dbReference type="InterPro" id="IPR046348">
    <property type="entry name" value="SIS_dom_sf"/>
</dbReference>